<evidence type="ECO:0000313" key="1">
    <source>
        <dbReference type="Ensembl" id="ENSCSRP00000002968.1"/>
    </source>
</evidence>
<sequence>MSYSPRRSTGPPPWWENTYQANNWNSIHGGLQLGGGGEDGCMWDSSPLLLLTSPQHQAWLISQFCQGNIGYFDNLEANSRNITNSVTFPTKASNQNFIVFLELKTGNTAVAHQSTSDSCMNKGCYFLAVLDHLYTTEMETHEKASLTFCLTILAHIY</sequence>
<reference evidence="1" key="1">
    <citation type="submission" date="2025-08" db="UniProtKB">
        <authorList>
            <consortium name="Ensembl"/>
        </authorList>
    </citation>
    <scope>IDENTIFICATION</scope>
</reference>
<proteinExistence type="predicted"/>
<protein>
    <submittedName>
        <fullName evidence="1">Uncharacterized protein</fullName>
    </submittedName>
</protein>
<accession>A0A8C3RQS3</accession>
<evidence type="ECO:0000313" key="2">
    <source>
        <dbReference type="Proteomes" id="UP000694403"/>
    </source>
</evidence>
<name>A0A8C3RQS3_CHESE</name>
<reference evidence="1" key="2">
    <citation type="submission" date="2025-09" db="UniProtKB">
        <authorList>
            <consortium name="Ensembl"/>
        </authorList>
    </citation>
    <scope>IDENTIFICATION</scope>
</reference>
<dbReference type="Ensembl" id="ENSCSRT00000003072.1">
    <property type="protein sequence ID" value="ENSCSRP00000002968.1"/>
    <property type="gene ID" value="ENSCSRG00000002272.1"/>
</dbReference>
<organism evidence="1 2">
    <name type="scientific">Chelydra serpentina</name>
    <name type="common">Snapping turtle</name>
    <name type="synonym">Testudo serpentina</name>
    <dbReference type="NCBI Taxonomy" id="8475"/>
    <lineage>
        <taxon>Eukaryota</taxon>
        <taxon>Metazoa</taxon>
        <taxon>Chordata</taxon>
        <taxon>Craniata</taxon>
        <taxon>Vertebrata</taxon>
        <taxon>Euteleostomi</taxon>
        <taxon>Archelosauria</taxon>
        <taxon>Testudinata</taxon>
        <taxon>Testudines</taxon>
        <taxon>Cryptodira</taxon>
        <taxon>Durocryptodira</taxon>
        <taxon>Americhelydia</taxon>
        <taxon>Chelydroidea</taxon>
        <taxon>Chelydridae</taxon>
        <taxon>Chelydra</taxon>
    </lineage>
</organism>
<dbReference type="AlphaFoldDB" id="A0A8C3RQS3"/>
<dbReference type="Proteomes" id="UP000694403">
    <property type="component" value="Unplaced"/>
</dbReference>
<keyword evidence="2" id="KW-1185">Reference proteome</keyword>